<evidence type="ECO:0000313" key="3">
    <source>
        <dbReference type="EMBL" id="AXH11726.1"/>
    </source>
</evidence>
<dbReference type="Pfam" id="PF10263">
    <property type="entry name" value="SprT-like"/>
    <property type="match status" value="1"/>
</dbReference>
<keyword evidence="1" id="KW-0812">Transmembrane</keyword>
<dbReference type="Proteomes" id="UP000253850">
    <property type="component" value="Chromosome"/>
</dbReference>
<dbReference type="EMBL" id="CP031217">
    <property type="protein sequence ID" value="AXH11726.1"/>
    <property type="molecule type" value="Genomic_DNA"/>
</dbReference>
<dbReference type="Proteomes" id="UP000289193">
    <property type="component" value="Unassembled WGS sequence"/>
</dbReference>
<evidence type="ECO:0000313" key="5">
    <source>
        <dbReference type="Proteomes" id="UP000253850"/>
    </source>
</evidence>
<keyword evidence="6" id="KW-1185">Reference proteome</keyword>
<dbReference type="EMBL" id="PDKM01000001">
    <property type="protein sequence ID" value="RXK10855.1"/>
    <property type="molecule type" value="Genomic_DNA"/>
</dbReference>
<evidence type="ECO:0000259" key="2">
    <source>
        <dbReference type="Pfam" id="PF10263"/>
    </source>
</evidence>
<reference evidence="4 6" key="1">
    <citation type="submission" date="2017-10" db="EMBL/GenBank/DDBJ databases">
        <title>Genomics of the genus Arcobacter.</title>
        <authorList>
            <person name="Perez-Cataluna A."/>
            <person name="Figueras M.J."/>
        </authorList>
    </citation>
    <scope>NUCLEOTIDE SEQUENCE [LARGE SCALE GENOMIC DNA]</scope>
    <source>
        <strain evidence="4 6">CECT 7835</strain>
    </source>
</reference>
<feature type="domain" description="SprT-like" evidence="2">
    <location>
        <begin position="62"/>
        <end position="145"/>
    </location>
</feature>
<evidence type="ECO:0000313" key="4">
    <source>
        <dbReference type="EMBL" id="RXK10855.1"/>
    </source>
</evidence>
<feature type="transmembrane region" description="Helical" evidence="1">
    <location>
        <begin position="6"/>
        <end position="26"/>
    </location>
</feature>
<reference evidence="3 5" key="2">
    <citation type="submission" date="2018-07" db="EMBL/GenBank/DDBJ databases">
        <title>Complete genome of the Arcobacter bivalviorum type strain LMG 26154.</title>
        <authorList>
            <person name="Miller W.G."/>
            <person name="Yee E."/>
            <person name="Bono J.L."/>
        </authorList>
    </citation>
    <scope>NUCLEOTIDE SEQUENCE [LARGE SCALE GENOMIC DNA]</scope>
    <source>
        <strain evidence="3 5">LMG 26154</strain>
    </source>
</reference>
<evidence type="ECO:0000256" key="1">
    <source>
        <dbReference type="SAM" id="Phobius"/>
    </source>
</evidence>
<dbReference type="KEGG" id="hbv:ABIV_0713"/>
<dbReference type="AlphaFoldDB" id="A0AAX2ABN3"/>
<protein>
    <submittedName>
        <fullName evidence="4">SprT domain-containing protein</fullName>
    </submittedName>
    <submittedName>
        <fullName evidence="3">SprT-like domain-containing protein</fullName>
    </submittedName>
</protein>
<dbReference type="GO" id="GO:0006950">
    <property type="term" value="P:response to stress"/>
    <property type="evidence" value="ECO:0007669"/>
    <property type="project" value="UniProtKB-ARBA"/>
</dbReference>
<dbReference type="InterPro" id="IPR006640">
    <property type="entry name" value="SprT-like_domain"/>
</dbReference>
<name>A0AAX2ABN3_9BACT</name>
<keyword evidence="1" id="KW-1133">Transmembrane helix</keyword>
<gene>
    <name evidence="3" type="ORF">ABIV_0713</name>
    <name evidence="4" type="ORF">CRV05_00350</name>
</gene>
<organism evidence="4 6">
    <name type="scientific">Halarcobacter bivalviorum</name>
    <dbReference type="NCBI Taxonomy" id="663364"/>
    <lineage>
        <taxon>Bacteria</taxon>
        <taxon>Pseudomonadati</taxon>
        <taxon>Campylobacterota</taxon>
        <taxon>Epsilonproteobacteria</taxon>
        <taxon>Campylobacterales</taxon>
        <taxon>Arcobacteraceae</taxon>
        <taxon>Halarcobacter</taxon>
    </lineage>
</organism>
<dbReference type="RefSeq" id="WP_114838591.1">
    <property type="nucleotide sequence ID" value="NZ_CP031217.1"/>
</dbReference>
<accession>A0AAX2ABN3</accession>
<sequence>MFLQRLKLFFILLTIISASLLIYFWYDNYKFKTSDLDESTKRKIYEKTVYLQKLAYSKFAISKNIPIKVSDKMPSNLFGAATLSQDGKIVVFLNKKRFKESIDYMIEDVLPHEYAHALMFVLGDLSKENGGHSKKWQSICKALEGKRCDRFVNYHDVIFDKTNLF</sequence>
<keyword evidence="1" id="KW-0472">Membrane</keyword>
<proteinExistence type="predicted"/>
<evidence type="ECO:0000313" key="6">
    <source>
        <dbReference type="Proteomes" id="UP000289193"/>
    </source>
</evidence>